<evidence type="ECO:0000313" key="2">
    <source>
        <dbReference type="Proteomes" id="UP001143856"/>
    </source>
</evidence>
<dbReference type="Proteomes" id="UP001143856">
    <property type="component" value="Unassembled WGS sequence"/>
</dbReference>
<accession>A0ACC1PII3</accession>
<sequence length="124" mass="13911">MTVLAKFLELGLKPEPSNPWTSNDWASNISTVPRTPDPFGYLGLFKPPRDEDSEIYRNREDRQEIFARRFLDAVEAGVDMAKKEGGAAGRAAAVLDQALRDGMGDYERALRVDDDEGMWTGYIL</sequence>
<reference evidence="1" key="1">
    <citation type="submission" date="2022-10" db="EMBL/GenBank/DDBJ databases">
        <title>Genome Sequence of Xylaria curta.</title>
        <authorList>
            <person name="Buettner E."/>
        </authorList>
    </citation>
    <scope>NUCLEOTIDE SEQUENCE</scope>
    <source>
        <strain evidence="1">Babe10</strain>
    </source>
</reference>
<dbReference type="EMBL" id="JAPDGR010000307">
    <property type="protein sequence ID" value="KAJ2991804.1"/>
    <property type="molecule type" value="Genomic_DNA"/>
</dbReference>
<proteinExistence type="predicted"/>
<gene>
    <name evidence="1" type="ORF">NUW58_g2390</name>
</gene>
<protein>
    <submittedName>
        <fullName evidence="1">Uncharacterized protein</fullName>
    </submittedName>
</protein>
<organism evidence="1 2">
    <name type="scientific">Xylaria curta</name>
    <dbReference type="NCBI Taxonomy" id="42375"/>
    <lineage>
        <taxon>Eukaryota</taxon>
        <taxon>Fungi</taxon>
        <taxon>Dikarya</taxon>
        <taxon>Ascomycota</taxon>
        <taxon>Pezizomycotina</taxon>
        <taxon>Sordariomycetes</taxon>
        <taxon>Xylariomycetidae</taxon>
        <taxon>Xylariales</taxon>
        <taxon>Xylariaceae</taxon>
        <taxon>Xylaria</taxon>
    </lineage>
</organism>
<keyword evidence="2" id="KW-1185">Reference proteome</keyword>
<comment type="caution">
    <text evidence="1">The sequence shown here is derived from an EMBL/GenBank/DDBJ whole genome shotgun (WGS) entry which is preliminary data.</text>
</comment>
<name>A0ACC1PII3_9PEZI</name>
<evidence type="ECO:0000313" key="1">
    <source>
        <dbReference type="EMBL" id="KAJ2991804.1"/>
    </source>
</evidence>